<dbReference type="Proteomes" id="UP000095766">
    <property type="component" value="Unassembled WGS sequence"/>
</dbReference>
<name>A0A174S285_BACUN</name>
<evidence type="ECO:0000313" key="1">
    <source>
        <dbReference type="EMBL" id="CUP90431.1"/>
    </source>
</evidence>
<evidence type="ECO:0000313" key="2">
    <source>
        <dbReference type="Proteomes" id="UP000095766"/>
    </source>
</evidence>
<dbReference type="AlphaFoldDB" id="A0A174S285"/>
<protein>
    <submittedName>
        <fullName evidence="1">Uncharacterized protein</fullName>
    </submittedName>
</protein>
<sequence>MTTEKDERTEYHTIDMAFIQDKYYRMTFYLSLNRQILCRIGTRLSA</sequence>
<organism evidence="1 2">
    <name type="scientific">Bacteroides uniformis</name>
    <dbReference type="NCBI Taxonomy" id="820"/>
    <lineage>
        <taxon>Bacteria</taxon>
        <taxon>Pseudomonadati</taxon>
        <taxon>Bacteroidota</taxon>
        <taxon>Bacteroidia</taxon>
        <taxon>Bacteroidales</taxon>
        <taxon>Bacteroidaceae</taxon>
        <taxon>Bacteroides</taxon>
    </lineage>
</organism>
<accession>A0A174S285</accession>
<reference evidence="1 2" key="1">
    <citation type="submission" date="2015-09" db="EMBL/GenBank/DDBJ databases">
        <authorList>
            <consortium name="Pathogen Informatics"/>
        </authorList>
    </citation>
    <scope>NUCLEOTIDE SEQUENCE [LARGE SCALE GENOMIC DNA]</scope>
    <source>
        <strain evidence="1 2">2789STDY5834898</strain>
    </source>
</reference>
<dbReference type="EMBL" id="CZAO01000012">
    <property type="protein sequence ID" value="CUP90431.1"/>
    <property type="molecule type" value="Genomic_DNA"/>
</dbReference>
<gene>
    <name evidence="1" type="ORF">ERS852510_02621</name>
</gene>
<proteinExistence type="predicted"/>